<keyword evidence="3" id="KW-1185">Reference proteome</keyword>
<accession>A0ABU6V078</accession>
<evidence type="ECO:0000256" key="1">
    <source>
        <dbReference type="SAM" id="MobiDB-lite"/>
    </source>
</evidence>
<dbReference type="Proteomes" id="UP001341840">
    <property type="component" value="Unassembled WGS sequence"/>
</dbReference>
<gene>
    <name evidence="2" type="ORF">PIB30_108102</name>
</gene>
<sequence>MRTQTKAYKQGFEDMRVQQHKYVEEIKASQEITHKAVQELRENQNKHINDFAADKKELPEDIPEWMQANLQAGRGRFHDGMSRTPRDCWPGATSRGPASTSNEEDKGKGKAEEGDNDERGKKKAWEARDKDLNQ</sequence>
<evidence type="ECO:0000313" key="2">
    <source>
        <dbReference type="EMBL" id="MED6166317.1"/>
    </source>
</evidence>
<evidence type="ECO:0000313" key="3">
    <source>
        <dbReference type="Proteomes" id="UP001341840"/>
    </source>
</evidence>
<feature type="region of interest" description="Disordered" evidence="1">
    <location>
        <begin position="72"/>
        <end position="134"/>
    </location>
</feature>
<protein>
    <submittedName>
        <fullName evidence="2">Uncharacterized protein</fullName>
    </submittedName>
</protein>
<comment type="caution">
    <text evidence="2">The sequence shown here is derived from an EMBL/GenBank/DDBJ whole genome shotgun (WGS) entry which is preliminary data.</text>
</comment>
<feature type="compositionally biased region" description="Basic and acidic residues" evidence="1">
    <location>
        <begin position="103"/>
        <end position="134"/>
    </location>
</feature>
<name>A0ABU6V078_9FABA</name>
<dbReference type="EMBL" id="JASCZI010125715">
    <property type="protein sequence ID" value="MED6166317.1"/>
    <property type="molecule type" value="Genomic_DNA"/>
</dbReference>
<reference evidence="2 3" key="1">
    <citation type="journal article" date="2023" name="Plants (Basel)">
        <title>Bridging the Gap: Combining Genomics and Transcriptomics Approaches to Understand Stylosanthes scabra, an Orphan Legume from the Brazilian Caatinga.</title>
        <authorList>
            <person name="Ferreira-Neto J.R.C."/>
            <person name="da Silva M.D."/>
            <person name="Binneck E."/>
            <person name="de Melo N.F."/>
            <person name="da Silva R.H."/>
            <person name="de Melo A.L.T.M."/>
            <person name="Pandolfi V."/>
            <person name="Bustamante F.O."/>
            <person name="Brasileiro-Vidal A.C."/>
            <person name="Benko-Iseppon A.M."/>
        </authorList>
    </citation>
    <scope>NUCLEOTIDE SEQUENCE [LARGE SCALE GENOMIC DNA]</scope>
    <source>
        <tissue evidence="2">Leaves</tissue>
    </source>
</reference>
<proteinExistence type="predicted"/>
<organism evidence="2 3">
    <name type="scientific">Stylosanthes scabra</name>
    <dbReference type="NCBI Taxonomy" id="79078"/>
    <lineage>
        <taxon>Eukaryota</taxon>
        <taxon>Viridiplantae</taxon>
        <taxon>Streptophyta</taxon>
        <taxon>Embryophyta</taxon>
        <taxon>Tracheophyta</taxon>
        <taxon>Spermatophyta</taxon>
        <taxon>Magnoliopsida</taxon>
        <taxon>eudicotyledons</taxon>
        <taxon>Gunneridae</taxon>
        <taxon>Pentapetalae</taxon>
        <taxon>rosids</taxon>
        <taxon>fabids</taxon>
        <taxon>Fabales</taxon>
        <taxon>Fabaceae</taxon>
        <taxon>Papilionoideae</taxon>
        <taxon>50 kb inversion clade</taxon>
        <taxon>dalbergioids sensu lato</taxon>
        <taxon>Dalbergieae</taxon>
        <taxon>Pterocarpus clade</taxon>
        <taxon>Stylosanthes</taxon>
    </lineage>
</organism>
<feature type="compositionally biased region" description="Basic and acidic residues" evidence="1">
    <location>
        <begin position="76"/>
        <end position="86"/>
    </location>
</feature>